<dbReference type="GO" id="GO:0007154">
    <property type="term" value="P:cell communication"/>
    <property type="evidence" value="ECO:0007669"/>
    <property type="project" value="InterPro"/>
</dbReference>
<dbReference type="eggNOG" id="COG2730">
    <property type="taxonomic scope" value="Bacteria"/>
</dbReference>
<dbReference type="AlphaFoldDB" id="A0A095SGD9"/>
<dbReference type="SUPFAM" id="SSF141072">
    <property type="entry name" value="CalX-like"/>
    <property type="match status" value="2"/>
</dbReference>
<dbReference type="Gene3D" id="2.60.40.2030">
    <property type="match status" value="2"/>
</dbReference>
<comment type="caution">
    <text evidence="6">The sequence shown here is derived from an EMBL/GenBank/DDBJ whole genome shotgun (WGS) entry which is preliminary data.</text>
</comment>
<dbReference type="Pfam" id="PF03160">
    <property type="entry name" value="Calx-beta"/>
    <property type="match status" value="1"/>
</dbReference>
<keyword evidence="1" id="KW-0732">Signal</keyword>
<keyword evidence="4" id="KW-0406">Ion transport</keyword>
<evidence type="ECO:0000313" key="7">
    <source>
        <dbReference type="Proteomes" id="UP000029444"/>
    </source>
</evidence>
<evidence type="ECO:0000256" key="4">
    <source>
        <dbReference type="ARBA" id="ARBA00023065"/>
    </source>
</evidence>
<dbReference type="InterPro" id="IPR038081">
    <property type="entry name" value="CalX-like_sf"/>
</dbReference>
<evidence type="ECO:0000256" key="2">
    <source>
        <dbReference type="ARBA" id="ARBA00022737"/>
    </source>
</evidence>
<evidence type="ECO:0000259" key="5">
    <source>
        <dbReference type="SMART" id="SM00237"/>
    </source>
</evidence>
<name>A0A095SGD9_9GAMM</name>
<organism evidence="6 7">
    <name type="scientific">Alcanivorax nanhaiticus</name>
    <dbReference type="NCBI Taxonomy" id="1177154"/>
    <lineage>
        <taxon>Bacteria</taxon>
        <taxon>Pseudomonadati</taxon>
        <taxon>Pseudomonadota</taxon>
        <taxon>Gammaproteobacteria</taxon>
        <taxon>Oceanospirillales</taxon>
        <taxon>Alcanivoracaceae</taxon>
        <taxon>Alcanivorax</taxon>
    </lineage>
</organism>
<dbReference type="GO" id="GO:0016020">
    <property type="term" value="C:membrane"/>
    <property type="evidence" value="ECO:0007669"/>
    <property type="project" value="InterPro"/>
</dbReference>
<dbReference type="Pfam" id="PF07603">
    <property type="entry name" value="Lcl_C"/>
    <property type="match status" value="1"/>
</dbReference>
<feature type="domain" description="Calx-beta" evidence="5">
    <location>
        <begin position="1"/>
        <end position="89"/>
    </location>
</feature>
<dbReference type="STRING" id="1177154.Y5S_03405"/>
<reference evidence="6 7" key="1">
    <citation type="submission" date="2012-09" db="EMBL/GenBank/DDBJ databases">
        <title>Genome Sequence of alkane-degrading Bacterium Alcanivorax sp. 19-m-6.</title>
        <authorList>
            <person name="Lai Q."/>
            <person name="Shao Z."/>
        </authorList>
    </citation>
    <scope>NUCLEOTIDE SEQUENCE [LARGE SCALE GENOMIC DNA]</scope>
    <source>
        <strain evidence="6 7">19-m-6</strain>
    </source>
</reference>
<feature type="domain" description="Calx-beta" evidence="5">
    <location>
        <begin position="103"/>
        <end position="202"/>
    </location>
</feature>
<keyword evidence="3" id="KW-0106">Calcium</keyword>
<dbReference type="InterPro" id="IPR003644">
    <property type="entry name" value="Calx_beta"/>
</dbReference>
<keyword evidence="2" id="KW-0677">Repeat</keyword>
<keyword evidence="4" id="KW-0813">Transport</keyword>
<dbReference type="InterPro" id="IPR051171">
    <property type="entry name" value="CaCA"/>
</dbReference>
<dbReference type="Proteomes" id="UP000029444">
    <property type="component" value="Unassembled WGS sequence"/>
</dbReference>
<dbReference type="PANTHER" id="PTHR11878">
    <property type="entry name" value="SODIUM/CALCIUM EXCHANGER"/>
    <property type="match status" value="1"/>
</dbReference>
<evidence type="ECO:0000256" key="3">
    <source>
        <dbReference type="ARBA" id="ARBA00022837"/>
    </source>
</evidence>
<dbReference type="eggNOG" id="COG5492">
    <property type="taxonomic scope" value="Bacteria"/>
</dbReference>
<evidence type="ECO:0000256" key="1">
    <source>
        <dbReference type="ARBA" id="ARBA00022729"/>
    </source>
</evidence>
<dbReference type="GO" id="GO:0030001">
    <property type="term" value="P:metal ion transport"/>
    <property type="evidence" value="ECO:0007669"/>
    <property type="project" value="TreeGrafter"/>
</dbReference>
<dbReference type="PATRIC" id="fig|1177154.3.peg.3414"/>
<dbReference type="PANTHER" id="PTHR11878:SF65">
    <property type="entry name" value="NA_CA-EXCHANGE PROTEIN, ISOFORM G"/>
    <property type="match status" value="1"/>
</dbReference>
<gene>
    <name evidence="6" type="ORF">Y5S_03405</name>
</gene>
<protein>
    <recommendedName>
        <fullName evidence="5">Calx-beta domain-containing protein</fullName>
    </recommendedName>
</protein>
<proteinExistence type="predicted"/>
<dbReference type="SMART" id="SM00237">
    <property type="entry name" value="Calx_beta"/>
    <property type="match status" value="2"/>
</dbReference>
<keyword evidence="7" id="KW-1185">Reference proteome</keyword>
<dbReference type="InterPro" id="IPR011460">
    <property type="entry name" value="Lcl_C"/>
</dbReference>
<evidence type="ECO:0000313" key="6">
    <source>
        <dbReference type="EMBL" id="KGD63419.1"/>
    </source>
</evidence>
<sequence length="489" mass="52454">MVSVDGASVNEGSRGNTELTLPISLSATPSEDVEITYSFEDVTAVNGEDYAASGGKLTIPAGTRRAEIVLTVQSDDIHEPDETFKVHLESATNADLSTRGKTATVTLRNDDDAPEIAFDMEQQSVSETVGSVIVPVSLSAPSGFEVSASISLSGTALENGDYQLDGDTHLTFAVGETFKEIELAILPDTIPEGGETVFVSLEQPENGVVSSDGNSTHTVVILGDTTLNDTGLTSYSDGVVGDLAFEPSSHPGQDASFGRDADGAQLSTDGHAGFSYTKLDLNGNPLPSSASSWSCVRDNVTGLVWENKQADFTIESTDGDGATVLNTPTGEQWRAGNFVYGWHNEEAENNGGNSGYLRTSDNRLDKDEPVTAEYGYCGFRYSGGRRFNLHCDTAAYIQEMNLQGTCGFDDWRMPEVSELRSLANYDKLDGTMRPEGAFFSNLKSSVSYLSGTPAADNEASAWCYDYQDGEVELCQKSYYQGFMAVRSKQ</sequence>
<accession>A0A095SGD9</accession>
<dbReference type="EMBL" id="ARXV01000018">
    <property type="protein sequence ID" value="KGD63419.1"/>
    <property type="molecule type" value="Genomic_DNA"/>
</dbReference>